<evidence type="ECO:0000313" key="4">
    <source>
        <dbReference type="Proteomes" id="UP001595816"/>
    </source>
</evidence>
<dbReference type="EMBL" id="JBHSAY010000001">
    <property type="protein sequence ID" value="MFC4129036.1"/>
    <property type="molecule type" value="Genomic_DNA"/>
</dbReference>
<dbReference type="Pfam" id="PF05076">
    <property type="entry name" value="SUFU"/>
    <property type="match status" value="1"/>
</dbReference>
<evidence type="ECO:0000313" key="3">
    <source>
        <dbReference type="EMBL" id="MFC4129036.1"/>
    </source>
</evidence>
<organism evidence="3 4">
    <name type="scientific">Hamadaea flava</name>
    <dbReference type="NCBI Taxonomy" id="1742688"/>
    <lineage>
        <taxon>Bacteria</taxon>
        <taxon>Bacillati</taxon>
        <taxon>Actinomycetota</taxon>
        <taxon>Actinomycetes</taxon>
        <taxon>Micromonosporales</taxon>
        <taxon>Micromonosporaceae</taxon>
        <taxon>Hamadaea</taxon>
    </lineage>
</organism>
<evidence type="ECO:0000256" key="1">
    <source>
        <dbReference type="SAM" id="MobiDB-lite"/>
    </source>
</evidence>
<feature type="domain" description="Suppressor of fused-like" evidence="2">
    <location>
        <begin position="27"/>
        <end position="182"/>
    </location>
</feature>
<dbReference type="InterPro" id="IPR020941">
    <property type="entry name" value="SUFU-like_domain"/>
</dbReference>
<proteinExistence type="predicted"/>
<reference evidence="4" key="1">
    <citation type="journal article" date="2019" name="Int. J. Syst. Evol. Microbiol.">
        <title>The Global Catalogue of Microorganisms (GCM) 10K type strain sequencing project: providing services to taxonomists for standard genome sequencing and annotation.</title>
        <authorList>
            <consortium name="The Broad Institute Genomics Platform"/>
            <consortium name="The Broad Institute Genome Sequencing Center for Infectious Disease"/>
            <person name="Wu L."/>
            <person name="Ma J."/>
        </authorList>
    </citation>
    <scope>NUCLEOTIDE SEQUENCE [LARGE SCALE GENOMIC DNA]</scope>
    <source>
        <strain evidence="4">CGMCC 4.7289</strain>
    </source>
</reference>
<sequence>MADLIEHLESFLGPIAGGSRGDDATPEGVQVAWFGPDVPFGGVTTLVTIGLSRRHLGLPNGEALHQELVMHVPTDDYPARAAGLMFQVAGEMVRRRAGLQQGQVIGPRGHLFPGGHTTAMVATSPRYLPESFAVCHTESVAVVLAWLIPITTGEAEVIQVLGWEALEQAFAAQNPDLADPARTEVTLDQASTGGPRASGEPTAYHTDSTLRSVAHRPAQGLEGSSGRSAPALGSRGFDGCAATPVAPGPE</sequence>
<name>A0ABV8LEX9_9ACTN</name>
<dbReference type="RefSeq" id="WP_253754060.1">
    <property type="nucleotide sequence ID" value="NZ_JAMZDZ010000001.1"/>
</dbReference>
<gene>
    <name evidence="3" type="ORF">ACFOZ4_00210</name>
</gene>
<feature type="region of interest" description="Disordered" evidence="1">
    <location>
        <begin position="185"/>
        <end position="250"/>
    </location>
</feature>
<evidence type="ECO:0000259" key="2">
    <source>
        <dbReference type="Pfam" id="PF05076"/>
    </source>
</evidence>
<protein>
    <submittedName>
        <fullName evidence="3">Suppressor of fused domain protein</fullName>
    </submittedName>
</protein>
<keyword evidence="4" id="KW-1185">Reference proteome</keyword>
<comment type="caution">
    <text evidence="3">The sequence shown here is derived from an EMBL/GenBank/DDBJ whole genome shotgun (WGS) entry which is preliminary data.</text>
</comment>
<dbReference type="Proteomes" id="UP001595816">
    <property type="component" value="Unassembled WGS sequence"/>
</dbReference>
<accession>A0ABV8LEX9</accession>